<dbReference type="PROSITE" id="PS51194">
    <property type="entry name" value="HELICASE_CTER"/>
    <property type="match status" value="1"/>
</dbReference>
<evidence type="ECO:0000256" key="1">
    <source>
        <dbReference type="ARBA" id="ARBA00022741"/>
    </source>
</evidence>
<dbReference type="InterPro" id="IPR011545">
    <property type="entry name" value="DEAD/DEAH_box_helicase_dom"/>
</dbReference>
<dbReference type="KEGG" id="aji:C0Z10_12640"/>
<dbReference type="Pfam" id="PF09369">
    <property type="entry name" value="MZB"/>
    <property type="match status" value="1"/>
</dbReference>
<dbReference type="GO" id="GO:0003676">
    <property type="term" value="F:nucleic acid binding"/>
    <property type="evidence" value="ECO:0007669"/>
    <property type="project" value="InterPro"/>
</dbReference>
<keyword evidence="2" id="KW-0067">ATP-binding</keyword>
<dbReference type="PANTHER" id="PTHR47957">
    <property type="entry name" value="ATP-DEPENDENT HELICASE HRQ1"/>
    <property type="match status" value="1"/>
</dbReference>
<feature type="domain" description="Helicase ATP-binding" evidence="4">
    <location>
        <begin position="91"/>
        <end position="331"/>
    </location>
</feature>
<dbReference type="RefSeq" id="WP_097799602.1">
    <property type="nucleotide sequence ID" value="NZ_CP025570.1"/>
</dbReference>
<evidence type="ECO:0000313" key="6">
    <source>
        <dbReference type="EMBL" id="AZZ40443.1"/>
    </source>
</evidence>
<feature type="region of interest" description="Disordered" evidence="3">
    <location>
        <begin position="402"/>
        <end position="428"/>
    </location>
</feature>
<name>A0A3T0S284_9ACTN</name>
<dbReference type="InterPro" id="IPR018973">
    <property type="entry name" value="MZB"/>
</dbReference>
<dbReference type="SMART" id="SM00487">
    <property type="entry name" value="DEXDc"/>
    <property type="match status" value="1"/>
</dbReference>
<evidence type="ECO:0000256" key="3">
    <source>
        <dbReference type="SAM" id="MobiDB-lite"/>
    </source>
</evidence>
<dbReference type="GO" id="GO:0006289">
    <property type="term" value="P:nucleotide-excision repair"/>
    <property type="evidence" value="ECO:0007669"/>
    <property type="project" value="TreeGrafter"/>
</dbReference>
<gene>
    <name evidence="6" type="ORF">C0Z10_12640</name>
</gene>
<dbReference type="PANTHER" id="PTHR47957:SF3">
    <property type="entry name" value="ATP-DEPENDENT HELICASE HRQ1"/>
    <property type="match status" value="1"/>
</dbReference>
<dbReference type="GO" id="GO:0043138">
    <property type="term" value="F:3'-5' DNA helicase activity"/>
    <property type="evidence" value="ECO:0007669"/>
    <property type="project" value="TreeGrafter"/>
</dbReference>
<dbReference type="SMART" id="SM00490">
    <property type="entry name" value="HELICc"/>
    <property type="match status" value="1"/>
</dbReference>
<dbReference type="GO" id="GO:0005524">
    <property type="term" value="F:ATP binding"/>
    <property type="evidence" value="ECO:0007669"/>
    <property type="project" value="UniProtKB-KW"/>
</dbReference>
<dbReference type="Gene3D" id="3.40.50.300">
    <property type="entry name" value="P-loop containing nucleotide triphosphate hydrolases"/>
    <property type="match status" value="2"/>
</dbReference>
<dbReference type="GO" id="GO:0036297">
    <property type="term" value="P:interstrand cross-link repair"/>
    <property type="evidence" value="ECO:0007669"/>
    <property type="project" value="TreeGrafter"/>
</dbReference>
<reference evidence="7" key="1">
    <citation type="submission" date="2017-12" db="EMBL/GenBank/DDBJ databases">
        <title>Whole genome sequencing of Acidipropionibacterium jensenii strains JS279 and JS280.</title>
        <authorList>
            <person name="Deptula P."/>
            <person name="Laine P."/>
            <person name="Smolander O.-P."/>
            <person name="Paulin L."/>
            <person name="Auvinen P."/>
            <person name="Varmanen P."/>
        </authorList>
    </citation>
    <scope>NUCLEOTIDE SEQUENCE [LARGE SCALE GENOMIC DNA]</scope>
    <source>
        <strain evidence="7">JS280</strain>
    </source>
</reference>
<feature type="region of interest" description="Disordered" evidence="3">
    <location>
        <begin position="1344"/>
        <end position="1365"/>
    </location>
</feature>
<evidence type="ECO:0000259" key="4">
    <source>
        <dbReference type="PROSITE" id="PS51192"/>
    </source>
</evidence>
<accession>A0A3T0S284</accession>
<dbReference type="Proteomes" id="UP000285875">
    <property type="component" value="Chromosome"/>
</dbReference>
<evidence type="ECO:0000259" key="5">
    <source>
        <dbReference type="PROSITE" id="PS51194"/>
    </source>
</evidence>
<dbReference type="InterPro" id="IPR014001">
    <property type="entry name" value="Helicase_ATP-bd"/>
</dbReference>
<dbReference type="InterPro" id="IPR027417">
    <property type="entry name" value="P-loop_NTPase"/>
</dbReference>
<proteinExistence type="predicted"/>
<protein>
    <submittedName>
        <fullName evidence="6">DUF1998 domain-containing protein</fullName>
    </submittedName>
</protein>
<dbReference type="Pfam" id="PF00270">
    <property type="entry name" value="DEAD"/>
    <property type="match status" value="1"/>
</dbReference>
<feature type="domain" description="Helicase C-terminal" evidence="5">
    <location>
        <begin position="1038"/>
        <end position="1201"/>
    </location>
</feature>
<evidence type="ECO:0000256" key="2">
    <source>
        <dbReference type="ARBA" id="ARBA00022840"/>
    </source>
</evidence>
<dbReference type="InterPro" id="IPR001650">
    <property type="entry name" value="Helicase_C-like"/>
</dbReference>
<dbReference type="SUPFAM" id="SSF52540">
    <property type="entry name" value="P-loop containing nucleoside triphosphate hydrolases"/>
    <property type="match status" value="2"/>
</dbReference>
<evidence type="ECO:0000313" key="7">
    <source>
        <dbReference type="Proteomes" id="UP000285875"/>
    </source>
</evidence>
<sequence length="2245" mass="244907">MSELLPPREARNLQHSLLEYLTTTFALADGDARSALEAFLNDPVNGLFKGPYIRTSLPFQPAPRRSDEGLSWLPDGFTPYGHQAAAFARLNSAHHRPLPTLITTGTGSGKTEAFTYPVLDHAARARRAGQRGVKALFLYPMNALATDQASRLARTICAPGDPAAENPWAGVTAAIYTGDQTHQRTTMSAEGIITSREAIRSDPPDILLTNYKMLDQLLLRPADQRIWAESADSLQYLVLDEFHTYDGAQGTDVAMLLRRLGLTLKSYWSPPGDTPQDHDTLQDQRDLSSSVHTAEEWARPLGRITPVGTSATLGGGSETGRQQMVDFATTIFGEPFDTDCVVTESRKAIDEWAHGVGSRAKKVTLRPMTITTSGARQIHDAAERAGGEAAAICQAVLEGMYEPEDPHASSGDSGSEVPDASTDRAGSHDHVHDRLLALAAAHPFIRSLIARTTEATHIDRLADDKELFPGEGTDPDSHDHRVLFLLDLVSALAHLRAQPDRDAISTETHLWIRELSRIDREASTEVRYHWSDDGVPAETGDDFTAANLAWLPAIYCRHCGRSGWGVQLANTGADLTANDDHIRTGHASHSNRFRALISATREAEQEEAESGGQHDSRLMWFNTLARHFSSRRPEADDPAYRNGSVIPVLMLTGDDADDQSRDDRCPSCQQRDGIRFLGSAIATLLSVTMSNLFGSPTINPGEKKALVFADSVQDAAHHAGFISARSHSITLRAVLRNGLGDEHLNLNELTDRVLELARDDVFKRYRILPVELASNPENAEFWTSSSWSGIHSGLRNRVRRRLLFDAIMEFGLSSHFGRTLERTGSAWAHVGTESGTELGAIAQQVLADLSQDRMDEPLADLSQQVRVRWVRGVLERMRSQGAIDHEWFDRFIDHDGQRYFLWGGRTPTQRTGGMPAFPTGRAAPGFPYTGGGTTPRARRDRRSDTMLLDPVTDSQSWYADWTRRVLGVPPRLGGVLAKDLLVRLAAAGVVASVRTGTGDHTVYKIRADHVIVGVADGQDVATGRILLRCDVCRTPYPGSPDTVADLRDGPCLSSRCPGHLRPEAGDPDNAYRHLYESSDMRRVVSREHTSLLSNQTRAEYEEAFKRGSTDPAAPNVLVATPTLEMGIDIGDLSAVFLAGLPRRVANYLQRVGRAGRLTGNSLDMAYVRGRGEFLPRLGEPESLINGEVQPPATYLSAEEILKRQYLAHIADGMARDDIEKHHPRSIGEAMNSHPGEYLGDLISAAEQPGRLAAFLATFDGRVDEAARETVTAWADPGSAPGSSDLAALVHGAAQSWHHEQEALRYRKDQIMSVLEELDQRATVTQASDDVDQLQAATAELALVEGQLDRSDERTDDTAERRAEQRTATSALRQVNREIAETGTEYWISTLERVGLFPNYTLLDDSVTLDVAMSWFNPDTGAYEHEPVSYQRGSAIALRDFAPGSTFYAHGYAVRIDSVDLGPDAQEIRNWVFCPQCGYGKDLTESGVEETITECPRCGTPGIGDSGNRMEVVEFKKASANVNRDSCRITDSSDERVNANYTMVLTADVDEARIAHQWFVEGSEFGAKLVNGMTLRWLNLGKRQEQGSERMIAGDSYIAPLLRVCEGCGHLDTQSRANSRAEHAPWCQYRDAPEEHNRAIALSRTLTTQGVLLPLPWSITTGDSFAIPSLAAAVLMGLRSEFGGSPDHIGVEVIADPTAPGETPQKSLLLHDQVPGGTGYLAKLANPQDVWQMLYSAWRRVHDCECQDEGRLACHRCLLPYASSQEMPHISRMAAERHLRVLLTGSADGPVPTEEMAWTLTDVAEATDPSDESALEQRFRVEVQARLERVATIHESPGPTGNIMNLSAGNRQFRIRPQVDAAGSRPDFELMGSGIDPVEIFTDGLRYHATREHNRVADDAQKRAALRLDGRQVLAITMADCEQEAARRASGQTRVTPPSWLDEQITGPLRTQFGFSQDAADALTSGPFAFLAYVVSGGSQADLRRFSNAVPAYFMITGGNSGARRVYLDEATPLPETAAGLICGQPAVPSQTSGGFWWHRGEVGVLVDAQNVMNMRICVVLDDRTASLGSDTFADSWRLWLQISNALIARTPDDTDVVTVESVRTSRSAAAALSSQAGALAAAGSSELFGGPVLTGGGTPSRARADIMVPDPATPVELVGQWQAVLGNVDKSVAPLVRQLADAGVSVPESGEEVAGIPTDLSWPSEKIVVVVEPEDGDAEELQHEGWRLVPAEVKAIVKAVRGTDG</sequence>
<dbReference type="PROSITE" id="PS51192">
    <property type="entry name" value="HELICASE_ATP_BIND_1"/>
    <property type="match status" value="1"/>
</dbReference>
<dbReference type="Pfam" id="PF00271">
    <property type="entry name" value="Helicase_C"/>
    <property type="match status" value="1"/>
</dbReference>
<feature type="compositionally biased region" description="Basic and acidic residues" evidence="3">
    <location>
        <begin position="1346"/>
        <end position="1364"/>
    </location>
</feature>
<keyword evidence="1" id="KW-0547">Nucleotide-binding</keyword>
<feature type="region of interest" description="Disordered" evidence="3">
    <location>
        <begin position="910"/>
        <end position="939"/>
    </location>
</feature>
<organism evidence="6 7">
    <name type="scientific">Acidipropionibacterium jensenii</name>
    <dbReference type="NCBI Taxonomy" id="1749"/>
    <lineage>
        <taxon>Bacteria</taxon>
        <taxon>Bacillati</taxon>
        <taxon>Actinomycetota</taxon>
        <taxon>Actinomycetes</taxon>
        <taxon>Propionibacteriales</taxon>
        <taxon>Propionibacteriaceae</taxon>
        <taxon>Acidipropionibacterium</taxon>
    </lineage>
</organism>
<dbReference type="EMBL" id="CP025570">
    <property type="protein sequence ID" value="AZZ40443.1"/>
    <property type="molecule type" value="Genomic_DNA"/>
</dbReference>